<feature type="transmembrane region" description="Helical" evidence="7">
    <location>
        <begin position="757"/>
        <end position="779"/>
    </location>
</feature>
<evidence type="ECO:0000256" key="4">
    <source>
        <dbReference type="ARBA" id="ARBA00022692"/>
    </source>
</evidence>
<dbReference type="InterPro" id="IPR004869">
    <property type="entry name" value="MMPL_dom"/>
</dbReference>
<dbReference type="PANTHER" id="PTHR33406">
    <property type="entry name" value="MEMBRANE PROTEIN MJ1562-RELATED"/>
    <property type="match status" value="1"/>
</dbReference>
<feature type="transmembrane region" description="Helical" evidence="7">
    <location>
        <begin position="382"/>
        <end position="408"/>
    </location>
</feature>
<dbReference type="RefSeq" id="WP_212141476.1">
    <property type="nucleotide sequence ID" value="NZ_JAGSSW010000001.1"/>
</dbReference>
<comment type="subcellular location">
    <subcellularLocation>
        <location evidence="1">Cell membrane</location>
        <topology evidence="1">Multi-pass membrane protein</topology>
    </subcellularLocation>
</comment>
<dbReference type="Pfam" id="PF03176">
    <property type="entry name" value="MMPL"/>
    <property type="match status" value="2"/>
</dbReference>
<feature type="transmembrane region" description="Helical" evidence="7">
    <location>
        <begin position="256"/>
        <end position="275"/>
    </location>
</feature>
<evidence type="ECO:0000313" key="10">
    <source>
        <dbReference type="Proteomes" id="UP000682951"/>
    </source>
</evidence>
<keyword evidence="4 7" id="KW-0812">Transmembrane</keyword>
<sequence>MRKIFKFIIKFNKAIIIAVILGCVVMGYFSTKLNIDASAETLLLENDPDLAKWREIAKRYVSPNFLVIAYTPKDEILSTASLELIKNLSDELAKNDMVQGVLSILNVPLLQSVEGGISGVLKHMPTLNDADINITKAQNEFRTSPLYSGNLVSKDLKTTAIVLNLKDDERYNTLLNERNTLSQMEKNGTLSATDLDKFESIKAEFKRYRDEIRIKEHNNLEQIKATIAKFNGDKTLFLGGVNMIADDMISFVRSDLYIYGISVFLLLAFSLWLFFRQIRWIVLPLFICAVSAVFTTGIFGYFGWEVTVISSNYIALQLIITISTTIHLIVSYREFFIKHPLYSQMQLVYLTLRDKASPSFWAIATTIIGFSSLITADIKPVIMLGVMMSSGIAVSLVIVFLLFGAIVVNLNKLSPTRTFEDSFKFTKHCANIAIHSRKTVYIVCILVITFGLYGISKLKVENSFIGYFKSDTQIRQGMQVIDTKLGGTIPVDVIITFKDNVQNNKNTESNIETDEFENEFSSTANDVKYWFNSYHTRVAEKIHDHLMQQNFVGNVSSLGTLIKVIRELNGGEVDDFLLAAMYSELPKRYKDILLSPFVSVEDNQLRFSIRVVDSNENLRRGVFLQNLKDSVTHLVKDDGVSVEVSGTMVLYNNMLQNLLDSQVDTFALTILVLFAVFCFIFRSVKLALIAIISNVIPLCTLFGVMGAFGIPLDVMSITIAAISIGIGVDDIIHYIHRFREEIHTRGIIESIRISHSSIGYAMYYTSFTIFLGFSVMTTSNFIPTIYFGLLTDLVMVFMLLGALIILPSLTISFVRKNGI</sequence>
<comment type="similarity">
    <text evidence="2">Belongs to the resistance-nodulation-cell division (RND) (TC 2.A.6) family. MmpL subfamily.</text>
</comment>
<feature type="transmembrane region" description="Helical" evidence="7">
    <location>
        <begin position="688"/>
        <end position="708"/>
    </location>
</feature>
<keyword evidence="6 7" id="KW-0472">Membrane</keyword>
<feature type="transmembrane region" description="Helical" evidence="7">
    <location>
        <begin position="356"/>
        <end position="376"/>
    </location>
</feature>
<name>A0ABS5HG66_9BACT</name>
<feature type="transmembrane region" description="Helical" evidence="7">
    <location>
        <begin position="314"/>
        <end position="335"/>
    </location>
</feature>
<evidence type="ECO:0000256" key="1">
    <source>
        <dbReference type="ARBA" id="ARBA00004651"/>
    </source>
</evidence>
<accession>A0ABS5HG66</accession>
<dbReference type="PROSITE" id="PS50156">
    <property type="entry name" value="SSD"/>
    <property type="match status" value="1"/>
</dbReference>
<reference evidence="9 10" key="1">
    <citation type="submission" date="2021-04" db="EMBL/GenBank/DDBJ databases">
        <title>Molecular and phenotypic characterization and identification of bacterial isolates recovered from the Anatolian ground squirrels (Spermophilus xanthoprymnus) and which have the potential to form a new species in the Campylobacter genus.</title>
        <authorList>
            <person name="Aydin F."/>
            <person name="Abay S."/>
            <person name="Kayman T."/>
            <person name="Karakaya E."/>
            <person name="Mustak H.K."/>
            <person name="Mustak I.B."/>
            <person name="Bilgin N."/>
            <person name="Duzler A."/>
            <person name="Sahin O."/>
            <person name="Guran O."/>
            <person name="Saticioglu I.B."/>
        </authorList>
    </citation>
    <scope>NUCLEOTIDE SEQUENCE [LARGE SCALE GENOMIC DNA]</scope>
    <source>
        <strain evidence="10">faydin-G24</strain>
    </source>
</reference>
<feature type="domain" description="SSD" evidence="8">
    <location>
        <begin position="686"/>
        <end position="812"/>
    </location>
</feature>
<feature type="transmembrane region" description="Helical" evidence="7">
    <location>
        <begin position="714"/>
        <end position="736"/>
    </location>
</feature>
<dbReference type="SUPFAM" id="SSF82866">
    <property type="entry name" value="Multidrug efflux transporter AcrB transmembrane domain"/>
    <property type="match status" value="2"/>
</dbReference>
<proteinExistence type="inferred from homology"/>
<evidence type="ECO:0000256" key="2">
    <source>
        <dbReference type="ARBA" id="ARBA00010157"/>
    </source>
</evidence>
<evidence type="ECO:0000256" key="3">
    <source>
        <dbReference type="ARBA" id="ARBA00022475"/>
    </source>
</evidence>
<comment type="caution">
    <text evidence="9">The sequence shown here is derived from an EMBL/GenBank/DDBJ whole genome shotgun (WGS) entry which is preliminary data.</text>
</comment>
<evidence type="ECO:0000256" key="6">
    <source>
        <dbReference type="ARBA" id="ARBA00023136"/>
    </source>
</evidence>
<dbReference type="InterPro" id="IPR000731">
    <property type="entry name" value="SSD"/>
</dbReference>
<keyword evidence="5 7" id="KW-1133">Transmembrane helix</keyword>
<gene>
    <name evidence="9" type="ORF">KDD93_01675</name>
</gene>
<feature type="transmembrane region" description="Helical" evidence="7">
    <location>
        <begin position="282"/>
        <end position="302"/>
    </location>
</feature>
<organism evidence="9 10">
    <name type="scientific">Campylobacter anatolicus</name>
    <dbReference type="NCBI Taxonomy" id="2829105"/>
    <lineage>
        <taxon>Bacteria</taxon>
        <taxon>Pseudomonadati</taxon>
        <taxon>Campylobacterota</taxon>
        <taxon>Epsilonproteobacteria</taxon>
        <taxon>Campylobacterales</taxon>
        <taxon>Campylobacteraceae</taxon>
        <taxon>Campylobacter</taxon>
    </lineage>
</organism>
<feature type="transmembrane region" description="Helical" evidence="7">
    <location>
        <begin position="663"/>
        <end position="681"/>
    </location>
</feature>
<evidence type="ECO:0000313" key="9">
    <source>
        <dbReference type="EMBL" id="MBR8463279.1"/>
    </source>
</evidence>
<feature type="transmembrane region" description="Helical" evidence="7">
    <location>
        <begin position="12"/>
        <end position="29"/>
    </location>
</feature>
<keyword evidence="10" id="KW-1185">Reference proteome</keyword>
<dbReference type="EMBL" id="JAGSSW010000001">
    <property type="protein sequence ID" value="MBR8463279.1"/>
    <property type="molecule type" value="Genomic_DNA"/>
</dbReference>
<evidence type="ECO:0000256" key="7">
    <source>
        <dbReference type="SAM" id="Phobius"/>
    </source>
</evidence>
<keyword evidence="3" id="KW-1003">Cell membrane</keyword>
<feature type="transmembrane region" description="Helical" evidence="7">
    <location>
        <begin position="439"/>
        <end position="456"/>
    </location>
</feature>
<dbReference type="PANTHER" id="PTHR33406:SF6">
    <property type="entry name" value="MEMBRANE PROTEIN YDGH-RELATED"/>
    <property type="match status" value="1"/>
</dbReference>
<dbReference type="Proteomes" id="UP000682951">
    <property type="component" value="Unassembled WGS sequence"/>
</dbReference>
<dbReference type="InterPro" id="IPR050545">
    <property type="entry name" value="Mycobact_MmpL"/>
</dbReference>
<evidence type="ECO:0000256" key="5">
    <source>
        <dbReference type="ARBA" id="ARBA00022989"/>
    </source>
</evidence>
<evidence type="ECO:0000259" key="8">
    <source>
        <dbReference type="PROSITE" id="PS50156"/>
    </source>
</evidence>
<feature type="transmembrane region" description="Helical" evidence="7">
    <location>
        <begin position="785"/>
        <end position="806"/>
    </location>
</feature>
<protein>
    <submittedName>
        <fullName evidence="9">RND family transporter</fullName>
    </submittedName>
</protein>
<dbReference type="Gene3D" id="1.20.1640.10">
    <property type="entry name" value="Multidrug efflux transporter AcrB transmembrane domain"/>
    <property type="match status" value="2"/>
</dbReference>